<dbReference type="EMBL" id="CP007243">
    <property type="protein sequence ID" value="AIA30191.1"/>
    <property type="molecule type" value="Genomic_DNA"/>
</dbReference>
<proteinExistence type="predicted"/>
<evidence type="ECO:0000313" key="8">
    <source>
        <dbReference type="Proteomes" id="UP000027059"/>
    </source>
</evidence>
<feature type="domain" description="Penicillin-binding protein dimerisation" evidence="6">
    <location>
        <begin position="48"/>
        <end position="193"/>
    </location>
</feature>
<evidence type="ECO:0000259" key="6">
    <source>
        <dbReference type="Pfam" id="PF03717"/>
    </source>
</evidence>
<protein>
    <submittedName>
        <fullName evidence="7">Peptidoglycan glycosyltransferase</fullName>
    </submittedName>
</protein>
<dbReference type="Pfam" id="PF03717">
    <property type="entry name" value="PBP_dimer"/>
    <property type="match status" value="1"/>
</dbReference>
<dbReference type="KEGG" id="lfp:Y981_03645"/>
<dbReference type="GO" id="GO:0005886">
    <property type="term" value="C:plasma membrane"/>
    <property type="evidence" value="ECO:0007669"/>
    <property type="project" value="TreeGrafter"/>
</dbReference>
<dbReference type="Gene3D" id="3.40.710.10">
    <property type="entry name" value="DD-peptidase/beta-lactamase superfamily"/>
    <property type="match status" value="1"/>
</dbReference>
<evidence type="ECO:0000259" key="5">
    <source>
        <dbReference type="Pfam" id="PF00905"/>
    </source>
</evidence>
<dbReference type="GO" id="GO:0004180">
    <property type="term" value="F:carboxypeptidase activity"/>
    <property type="evidence" value="ECO:0007669"/>
    <property type="project" value="UniProtKB-KW"/>
</dbReference>
<dbReference type="Proteomes" id="UP000027059">
    <property type="component" value="Chromosome"/>
</dbReference>
<evidence type="ECO:0000256" key="4">
    <source>
        <dbReference type="SAM" id="MobiDB-lite"/>
    </source>
</evidence>
<dbReference type="OrthoDB" id="9804124at2"/>
<dbReference type="InterPro" id="IPR050515">
    <property type="entry name" value="Beta-lactam/transpept"/>
</dbReference>
<keyword evidence="2" id="KW-0121">Carboxypeptidase</keyword>
<keyword evidence="2" id="KW-0645">Protease</keyword>
<dbReference type="GO" id="GO:0008658">
    <property type="term" value="F:penicillin binding"/>
    <property type="evidence" value="ECO:0007669"/>
    <property type="project" value="InterPro"/>
</dbReference>
<dbReference type="Pfam" id="PF00905">
    <property type="entry name" value="Transpeptidase"/>
    <property type="match status" value="1"/>
</dbReference>
<sequence>MKTRTQIVVLCVMVGFLAVSLRLMNIQFFNRSLYQTASLKEHQRFLQIHGERGAILDRQDHFLVSNQEVSSLVADPILFRSRLSPKNVSARLSPILKVSRSKLEHLLRKRSHFVWIRHDLTKGQAEWIRLHPFPGLFLTAEEKRFYPEGLSSHSVLGSTGTDNSGVSGLEKRYDGFLSGRRGGRILEVSARGRSYFSRDQVSPKGLQGDTVYTTLDGRIQRYAQNTLDEQVSAFDAEGGVVLVMDPWSGAILAMATNNRRMGVGVNPATSMVYEPGSVFKLVTASAALNEHRVTTEERFDGHNGIFYIPGGALHDDEPSQSLTLAQILAKSSNIGISQVALRVGPSLFYKYIQSFGFGQKTGLDFPGESAGIVHPPSRWSHRSIYSLAMGQEVGVTPLQIVTAVSAIANGGHLMQPYLVRKITDAEGHTIFRRKPRLVRRVITAETSRTLLDLMRNVVAPGGTGVKATIDGYDIAGKTGTAQVYDPSKHAYTRKQTIDSFVGVLPADHPSLVILAVVVKPRKISWGGTVAAPLFRKVAEMALVRFRIPSEKQPERKDHSSVDRVVDRRAGSDISENIK</sequence>
<dbReference type="SUPFAM" id="SSF56519">
    <property type="entry name" value="Penicillin binding protein dimerisation domain"/>
    <property type="match status" value="1"/>
</dbReference>
<reference evidence="8" key="1">
    <citation type="submission" date="2014-02" db="EMBL/GenBank/DDBJ databases">
        <title>Complete genome sequence and comparative genomic analysis of the nitrogen-fixing bacterium Leptospirillum ferriphilum YSK.</title>
        <authorList>
            <person name="Guo X."/>
            <person name="Yin H."/>
            <person name="Liang Y."/>
            <person name="Hu Q."/>
            <person name="Ma L."/>
            <person name="Xiao Y."/>
            <person name="Zhang X."/>
            <person name="Qiu G."/>
            <person name="Liu X."/>
        </authorList>
    </citation>
    <scope>NUCLEOTIDE SEQUENCE [LARGE SCALE GENOMIC DNA]</scope>
    <source>
        <strain evidence="8">YSK</strain>
    </source>
</reference>
<dbReference type="Gene3D" id="3.30.450.330">
    <property type="match status" value="1"/>
</dbReference>
<keyword evidence="3" id="KW-0472">Membrane</keyword>
<gene>
    <name evidence="7" type="ORF">Y981_03645</name>
</gene>
<feature type="region of interest" description="Disordered" evidence="4">
    <location>
        <begin position="551"/>
        <end position="578"/>
    </location>
</feature>
<keyword evidence="7" id="KW-0808">Transferase</keyword>
<dbReference type="InterPro" id="IPR036138">
    <property type="entry name" value="PBP_dimer_sf"/>
</dbReference>
<dbReference type="RefSeq" id="WP_023525787.1">
    <property type="nucleotide sequence ID" value="NZ_CP007243.1"/>
</dbReference>
<accession>A0A059XY24</accession>
<dbReference type="AlphaFoldDB" id="A0A059XY24"/>
<name>A0A059XY24_9BACT</name>
<dbReference type="Gene3D" id="3.90.1310.10">
    <property type="entry name" value="Penicillin-binding protein 2a (Domain 2)"/>
    <property type="match status" value="1"/>
</dbReference>
<comment type="subcellular location">
    <subcellularLocation>
        <location evidence="1">Membrane</location>
    </subcellularLocation>
</comment>
<dbReference type="PANTHER" id="PTHR30627">
    <property type="entry name" value="PEPTIDOGLYCAN D,D-TRANSPEPTIDASE"/>
    <property type="match status" value="1"/>
</dbReference>
<evidence type="ECO:0000256" key="1">
    <source>
        <dbReference type="ARBA" id="ARBA00004370"/>
    </source>
</evidence>
<dbReference type="PANTHER" id="PTHR30627:SF1">
    <property type="entry name" value="PEPTIDOGLYCAN D,D-TRANSPEPTIDASE FTSI"/>
    <property type="match status" value="1"/>
</dbReference>
<dbReference type="InterPro" id="IPR001460">
    <property type="entry name" value="PCN-bd_Tpept"/>
</dbReference>
<dbReference type="HOGENOM" id="CLU_009289_6_0_0"/>
<keyword evidence="8" id="KW-1185">Reference proteome</keyword>
<evidence type="ECO:0000313" key="7">
    <source>
        <dbReference type="EMBL" id="AIA30191.1"/>
    </source>
</evidence>
<dbReference type="GO" id="GO:0071555">
    <property type="term" value="P:cell wall organization"/>
    <property type="evidence" value="ECO:0007669"/>
    <property type="project" value="TreeGrafter"/>
</dbReference>
<feature type="domain" description="Penicillin-binding protein transpeptidase" evidence="5">
    <location>
        <begin position="239"/>
        <end position="538"/>
    </location>
</feature>
<evidence type="ECO:0000256" key="2">
    <source>
        <dbReference type="ARBA" id="ARBA00022645"/>
    </source>
</evidence>
<dbReference type="GO" id="GO:0016740">
    <property type="term" value="F:transferase activity"/>
    <property type="evidence" value="ECO:0007669"/>
    <property type="project" value="UniProtKB-KW"/>
</dbReference>
<keyword evidence="2" id="KW-0378">Hydrolase</keyword>
<organism evidence="7 8">
    <name type="scientific">Leptospirillum ferriphilum YSK</name>
    <dbReference type="NCBI Taxonomy" id="1441628"/>
    <lineage>
        <taxon>Bacteria</taxon>
        <taxon>Pseudomonadati</taxon>
        <taxon>Nitrospirota</taxon>
        <taxon>Nitrospiria</taxon>
        <taxon>Nitrospirales</taxon>
        <taxon>Nitrospiraceae</taxon>
        <taxon>Leptospirillum</taxon>
    </lineage>
</organism>
<evidence type="ECO:0000256" key="3">
    <source>
        <dbReference type="ARBA" id="ARBA00023136"/>
    </source>
</evidence>
<dbReference type="SUPFAM" id="SSF56601">
    <property type="entry name" value="beta-lactamase/transpeptidase-like"/>
    <property type="match status" value="1"/>
</dbReference>
<dbReference type="InterPro" id="IPR012338">
    <property type="entry name" value="Beta-lactam/transpept-like"/>
</dbReference>
<reference evidence="7 8" key="2">
    <citation type="journal article" date="2015" name="Biomed. Res. Int.">
        <title>Effects of Arsenite Resistance on the Growth and Functional Gene Expression of Leptospirillum ferriphilum and Acidithiobacillus thiooxidans in Pure Culture and Coculture.</title>
        <authorList>
            <person name="Jiang H."/>
            <person name="Liang Y."/>
            <person name="Yin H."/>
            <person name="Xiao Y."/>
            <person name="Guo X."/>
            <person name="Xu Y."/>
            <person name="Hu Q."/>
            <person name="Liu H."/>
            <person name="Liu X."/>
        </authorList>
    </citation>
    <scope>NUCLEOTIDE SEQUENCE [LARGE SCALE GENOMIC DNA]</scope>
    <source>
        <strain evidence="7 8">YSK</strain>
    </source>
</reference>
<dbReference type="InterPro" id="IPR005311">
    <property type="entry name" value="PBP_dimer"/>
</dbReference>